<accession>A0A166ICT7</accession>
<dbReference type="EMBL" id="KV428007">
    <property type="protein sequence ID" value="KZT43624.1"/>
    <property type="molecule type" value="Genomic_DNA"/>
</dbReference>
<feature type="region of interest" description="Disordered" evidence="3">
    <location>
        <begin position="31"/>
        <end position="133"/>
    </location>
</feature>
<evidence type="ECO:0000256" key="2">
    <source>
        <dbReference type="PROSITE-ProRule" id="PRU00176"/>
    </source>
</evidence>
<dbReference type="InterPro" id="IPR000061">
    <property type="entry name" value="Surp"/>
</dbReference>
<dbReference type="InterPro" id="IPR000504">
    <property type="entry name" value="RRM_dom"/>
</dbReference>
<reference evidence="7 8" key="1">
    <citation type="journal article" date="2016" name="Mol. Biol. Evol.">
        <title>Comparative Genomics of Early-Diverging Mushroom-Forming Fungi Provides Insights into the Origins of Lignocellulose Decay Capabilities.</title>
        <authorList>
            <person name="Nagy L.G."/>
            <person name="Riley R."/>
            <person name="Tritt A."/>
            <person name="Adam C."/>
            <person name="Daum C."/>
            <person name="Floudas D."/>
            <person name="Sun H."/>
            <person name="Yadav J.S."/>
            <person name="Pangilinan J."/>
            <person name="Larsson K.H."/>
            <person name="Matsuura K."/>
            <person name="Barry K."/>
            <person name="Labutti K."/>
            <person name="Kuo R."/>
            <person name="Ohm R.A."/>
            <person name="Bhattacharya S.S."/>
            <person name="Shirouzu T."/>
            <person name="Yoshinaga Y."/>
            <person name="Martin F.M."/>
            <person name="Grigoriev I.V."/>
            <person name="Hibbett D.S."/>
        </authorList>
    </citation>
    <scope>NUCLEOTIDE SEQUENCE [LARGE SCALE GENOMIC DNA]</scope>
    <source>
        <strain evidence="7 8">HHB10207 ss-3</strain>
    </source>
</reference>
<dbReference type="SMART" id="SM00648">
    <property type="entry name" value="SWAP"/>
    <property type="match status" value="1"/>
</dbReference>
<dbReference type="SUPFAM" id="SSF109905">
    <property type="entry name" value="Surp module (SWAP domain)"/>
    <property type="match status" value="1"/>
</dbReference>
<dbReference type="InterPro" id="IPR035967">
    <property type="entry name" value="SWAP/Surp_sf"/>
</dbReference>
<dbReference type="AlphaFoldDB" id="A0A166ICT7"/>
<evidence type="ECO:0000259" key="4">
    <source>
        <dbReference type="PROSITE" id="PS50102"/>
    </source>
</evidence>
<dbReference type="PANTHER" id="PTHR23140">
    <property type="entry name" value="RNA PROCESSING PROTEIN LD23810P"/>
    <property type="match status" value="1"/>
</dbReference>
<evidence type="ECO:0000313" key="7">
    <source>
        <dbReference type="EMBL" id="KZT43624.1"/>
    </source>
</evidence>
<feature type="region of interest" description="Disordered" evidence="3">
    <location>
        <begin position="598"/>
        <end position="703"/>
    </location>
</feature>
<feature type="compositionally biased region" description="Acidic residues" evidence="3">
    <location>
        <begin position="641"/>
        <end position="683"/>
    </location>
</feature>
<dbReference type="Gene3D" id="3.30.70.330">
    <property type="match status" value="1"/>
</dbReference>
<feature type="domain" description="RRM" evidence="4">
    <location>
        <begin position="186"/>
        <end position="279"/>
    </location>
</feature>
<dbReference type="InterPro" id="IPR051485">
    <property type="entry name" value="SR-CTD_assoc_factor"/>
</dbReference>
<dbReference type="GO" id="GO:0006396">
    <property type="term" value="P:RNA processing"/>
    <property type="evidence" value="ECO:0007669"/>
    <property type="project" value="InterPro"/>
</dbReference>
<dbReference type="PROSITE" id="PS50128">
    <property type="entry name" value="SURP"/>
    <property type="match status" value="1"/>
</dbReference>
<dbReference type="SUPFAM" id="SSF54928">
    <property type="entry name" value="RNA-binding domain, RBD"/>
    <property type="match status" value="1"/>
</dbReference>
<dbReference type="OrthoDB" id="377209at2759"/>
<dbReference type="PROSITE" id="PS51391">
    <property type="entry name" value="CID"/>
    <property type="match status" value="1"/>
</dbReference>
<dbReference type="InterPro" id="IPR035979">
    <property type="entry name" value="RBD_domain_sf"/>
</dbReference>
<dbReference type="GO" id="GO:0003723">
    <property type="term" value="F:RNA binding"/>
    <property type="evidence" value="ECO:0007669"/>
    <property type="project" value="UniProtKB-UniRule"/>
</dbReference>
<dbReference type="InterPro" id="IPR006569">
    <property type="entry name" value="CID_dom"/>
</dbReference>
<feature type="compositionally biased region" description="Basic and acidic residues" evidence="3">
    <location>
        <begin position="40"/>
        <end position="63"/>
    </location>
</feature>
<feature type="compositionally biased region" description="Basic and acidic residues" evidence="3">
    <location>
        <begin position="291"/>
        <end position="314"/>
    </location>
</feature>
<proteinExistence type="predicted"/>
<dbReference type="Gene3D" id="1.10.10.790">
    <property type="entry name" value="Surp module"/>
    <property type="match status" value="1"/>
</dbReference>
<feature type="region of interest" description="Disordered" evidence="3">
    <location>
        <begin position="283"/>
        <end position="368"/>
    </location>
</feature>
<feature type="compositionally biased region" description="Basic and acidic residues" evidence="3">
    <location>
        <begin position="112"/>
        <end position="122"/>
    </location>
</feature>
<dbReference type="InterPro" id="IPR012677">
    <property type="entry name" value="Nucleotide-bd_a/b_plait_sf"/>
</dbReference>
<keyword evidence="8" id="KW-1185">Reference proteome</keyword>
<keyword evidence="1 2" id="KW-0694">RNA-binding</keyword>
<evidence type="ECO:0000259" key="6">
    <source>
        <dbReference type="PROSITE" id="PS51391"/>
    </source>
</evidence>
<organism evidence="7 8">
    <name type="scientific">Sistotremastrum suecicum HHB10207 ss-3</name>
    <dbReference type="NCBI Taxonomy" id="1314776"/>
    <lineage>
        <taxon>Eukaryota</taxon>
        <taxon>Fungi</taxon>
        <taxon>Dikarya</taxon>
        <taxon>Basidiomycota</taxon>
        <taxon>Agaricomycotina</taxon>
        <taxon>Agaricomycetes</taxon>
        <taxon>Sistotremastrales</taxon>
        <taxon>Sistotremastraceae</taxon>
        <taxon>Sistotremastrum</taxon>
    </lineage>
</organism>
<dbReference type="Pfam" id="PF04818">
    <property type="entry name" value="CID"/>
    <property type="match status" value="1"/>
</dbReference>
<feature type="domain" description="CID" evidence="6">
    <location>
        <begin position="453"/>
        <end position="598"/>
    </location>
</feature>
<dbReference type="PANTHER" id="PTHR23140:SF0">
    <property type="entry name" value="U2 SNRNP-ASSOCIATED SURP MOTIF-CONTAINING PROTEIN"/>
    <property type="match status" value="1"/>
</dbReference>
<dbReference type="SMART" id="SM00360">
    <property type="entry name" value="RRM"/>
    <property type="match status" value="1"/>
</dbReference>
<feature type="compositionally biased region" description="Basic residues" evidence="3">
    <location>
        <begin position="315"/>
        <end position="354"/>
    </location>
</feature>
<name>A0A166ICT7_9AGAM</name>
<evidence type="ECO:0000256" key="1">
    <source>
        <dbReference type="ARBA" id="ARBA00022884"/>
    </source>
</evidence>
<dbReference type="STRING" id="1314776.A0A166ICT7"/>
<dbReference type="PROSITE" id="PS50102">
    <property type="entry name" value="RRM"/>
    <property type="match status" value="1"/>
</dbReference>
<sequence>MPPLAKLPFFEDDEPIFPAKMLDSQKLSVFAQGTTKKSRREKEKEALEAKSKEEQDLMAKAYDEFLDTFEGEGTSSRSSKSGPGFVKPSANESEGGQAYAPVVRGRGAPRSRAFEEEDRRSESPPLVPKAKGKRAMDAFLEEIKRDQADREQRLNRSSRVQGRSVTALAAYESQHGSRDRGDPETSNVFVANLPTNVTEASLGNFFAKHGPVGSVKIMWPRGDATQGPGADITQTRRSKSSGLSGFVSFMKRRDAETAVRLLDGFEWGGNVLRVGWSKAVPVGPRAQYGQNRDRSSSREREKSHRDGSRSPERPRRSRSRSRSWHRGTKDRRFSRSRSRSRRRSRSRSRHRRRATREPSSEPDSSAEQFVRTVATQVKEHGDDFEKNLLEREVNNPKYTFLRQDRSRMHRLYKSLITSDDKIEATFWDDGYNSVYSTDSAEESEQEHGRKARLGTLARKRFEAMLRALTGRRGELARCMSFSLEHAEAANEVSDIIIASMLVDSTPVPRKVARLHLVCDILHNSAATVPNAWKYRQEFQSRLGLVFDHLSTIYHSFPGRITADIFKKQITTVVDVWEDWIVFPPDYTSELRARLEGDVPEAPTEVVPETTKDDDESALRPSRFKASTFKPADEGDVGSVDMEMEGEDAIDGEPMEDLDGEPLDDLDGEPLEDVDGAPMVEDDGSLMISESEASNPNAKHVTIR</sequence>
<protein>
    <recommendedName>
        <fullName evidence="9">RNA-binding domain-containing protein</fullName>
    </recommendedName>
</protein>
<dbReference type="Proteomes" id="UP000076798">
    <property type="component" value="Unassembled WGS sequence"/>
</dbReference>
<dbReference type="GO" id="GO:0005634">
    <property type="term" value="C:nucleus"/>
    <property type="evidence" value="ECO:0007669"/>
    <property type="project" value="TreeGrafter"/>
</dbReference>
<evidence type="ECO:0008006" key="9">
    <source>
        <dbReference type="Google" id="ProtNLM"/>
    </source>
</evidence>
<evidence type="ECO:0000256" key="3">
    <source>
        <dbReference type="SAM" id="MobiDB-lite"/>
    </source>
</evidence>
<gene>
    <name evidence="7" type="ORF">SISSUDRAFT_1040090</name>
</gene>
<evidence type="ECO:0000259" key="5">
    <source>
        <dbReference type="PROSITE" id="PS50128"/>
    </source>
</evidence>
<dbReference type="InterPro" id="IPR008942">
    <property type="entry name" value="ENTH_VHS"/>
</dbReference>
<evidence type="ECO:0000313" key="8">
    <source>
        <dbReference type="Proteomes" id="UP000076798"/>
    </source>
</evidence>
<dbReference type="Gene3D" id="1.25.40.90">
    <property type="match status" value="1"/>
</dbReference>
<dbReference type="Pfam" id="PF00076">
    <property type="entry name" value="RRM_1"/>
    <property type="match status" value="1"/>
</dbReference>
<feature type="domain" description="SURP motif" evidence="5">
    <location>
        <begin position="369"/>
        <end position="412"/>
    </location>
</feature>
<dbReference type="Pfam" id="PF01805">
    <property type="entry name" value="Surp"/>
    <property type="match status" value="1"/>
</dbReference>
<dbReference type="SMART" id="SM00582">
    <property type="entry name" value="RPR"/>
    <property type="match status" value="1"/>
</dbReference>